<reference evidence="2 3" key="1">
    <citation type="submission" date="2024-03" db="EMBL/GenBank/DDBJ databases">
        <authorList>
            <person name="Jo J.-H."/>
        </authorList>
    </citation>
    <scope>NUCLEOTIDE SEQUENCE [LARGE SCALE GENOMIC DNA]</scope>
    <source>
        <strain evidence="2 3">AS3R-12</strain>
    </source>
</reference>
<evidence type="ECO:0000313" key="2">
    <source>
        <dbReference type="EMBL" id="MEJ6008624.1"/>
    </source>
</evidence>
<dbReference type="Pfam" id="PF04402">
    <property type="entry name" value="SIMPL"/>
    <property type="match status" value="1"/>
</dbReference>
<accession>A0ABU8S443</accession>
<feature type="chain" id="PRO_5045137682" evidence="1">
    <location>
        <begin position="20"/>
        <end position="234"/>
    </location>
</feature>
<name>A0ABU8S443_9SPHN</name>
<dbReference type="Gene3D" id="3.30.110.170">
    <property type="entry name" value="Protein of unknown function (DUF541), domain 1"/>
    <property type="match status" value="1"/>
</dbReference>
<keyword evidence="1" id="KW-0732">Signal</keyword>
<proteinExistence type="predicted"/>
<dbReference type="PANTHER" id="PTHR34387:SF1">
    <property type="entry name" value="PERIPLASMIC IMMUNOGENIC PROTEIN"/>
    <property type="match status" value="1"/>
</dbReference>
<dbReference type="InterPro" id="IPR052022">
    <property type="entry name" value="26kDa_periplasmic_antigen"/>
</dbReference>
<keyword evidence="3" id="KW-1185">Reference proteome</keyword>
<sequence>MKNFALLSAAMVAALPAQAAEIQIVSQGPVVELTVTETANAKPDMATVTAGVTTRAMQADAAARQNAEKMDATIARLRQIGVAREDIQTSNFSINPQYQYRNDGQAPVFLGYDVTNQVNVKLRNIGRIGSALDALIAAGANNVNGPSFMLENDKGVRDDARKAAFNSAQARARSLASLAGYRDVRLLEVSETYAARPMYYADAREAVSALKTTPIEPGVVGTSATLTVKYEMTR</sequence>
<organism evidence="2 3">
    <name type="scientific">Novosphingobium aquae</name>
    <dbReference type="NCBI Taxonomy" id="3133435"/>
    <lineage>
        <taxon>Bacteria</taxon>
        <taxon>Pseudomonadati</taxon>
        <taxon>Pseudomonadota</taxon>
        <taxon>Alphaproteobacteria</taxon>
        <taxon>Sphingomonadales</taxon>
        <taxon>Sphingomonadaceae</taxon>
        <taxon>Novosphingobium</taxon>
    </lineage>
</organism>
<dbReference type="PANTHER" id="PTHR34387">
    <property type="entry name" value="SLR1258 PROTEIN"/>
    <property type="match status" value="1"/>
</dbReference>
<dbReference type="InterPro" id="IPR007497">
    <property type="entry name" value="SIMPL/DUF541"/>
</dbReference>
<comment type="caution">
    <text evidence="2">The sequence shown here is derived from an EMBL/GenBank/DDBJ whole genome shotgun (WGS) entry which is preliminary data.</text>
</comment>
<feature type="signal peptide" evidence="1">
    <location>
        <begin position="1"/>
        <end position="19"/>
    </location>
</feature>
<evidence type="ECO:0000256" key="1">
    <source>
        <dbReference type="SAM" id="SignalP"/>
    </source>
</evidence>
<dbReference type="RefSeq" id="WP_339964220.1">
    <property type="nucleotide sequence ID" value="NZ_JBBHJY010000001.1"/>
</dbReference>
<dbReference type="Proteomes" id="UP001379235">
    <property type="component" value="Unassembled WGS sequence"/>
</dbReference>
<dbReference type="EMBL" id="JBBHJY010000001">
    <property type="protein sequence ID" value="MEJ6008624.1"/>
    <property type="molecule type" value="Genomic_DNA"/>
</dbReference>
<dbReference type="Gene3D" id="3.30.70.2970">
    <property type="entry name" value="Protein of unknown function (DUF541), domain 2"/>
    <property type="match status" value="1"/>
</dbReference>
<evidence type="ECO:0000313" key="3">
    <source>
        <dbReference type="Proteomes" id="UP001379235"/>
    </source>
</evidence>
<protein>
    <submittedName>
        <fullName evidence="2">SIMPL domain-containing protein</fullName>
    </submittedName>
</protein>
<gene>
    <name evidence="2" type="ORF">WG900_01690</name>
</gene>